<evidence type="ECO:0000313" key="5">
    <source>
        <dbReference type="EMBL" id="MDM8270297.1"/>
    </source>
</evidence>
<dbReference type="SUPFAM" id="SSF48452">
    <property type="entry name" value="TPR-like"/>
    <property type="match status" value="1"/>
</dbReference>
<keyword evidence="2 3" id="KW-0802">TPR repeat</keyword>
<sequence>MSNKSKSSANKPQSGAKSARKPGELSRFQKIVIVLFVVVFALSTLAGALASVFQSTQSGESVELNVESIDAQYEGDAADLEAKVSENPEDSESLRTLGDTYMTWGTYVTVLATTDEETSHANELFDKAIATYDSLLALGENSDVSVNRAMCEYYQGDTSTAINDLEALTESDPDYASSWLNLGVIYQAQDENEDAIAAYEKAVELDPEGEQGVKDSAESRIESLQETSDEDSDGTSGEGTSDDGTSGEGASDETSSDDSEN</sequence>
<feature type="compositionally biased region" description="Acidic residues" evidence="4">
    <location>
        <begin position="250"/>
        <end position="261"/>
    </location>
</feature>
<dbReference type="Gene3D" id="1.25.40.10">
    <property type="entry name" value="Tetratricopeptide repeat domain"/>
    <property type="match status" value="1"/>
</dbReference>
<accession>A0ABT7V120</accession>
<organism evidence="5 6">
    <name type="scientific">Thermophilibacter provencensis</name>
    <dbReference type="NCBI Taxonomy" id="1852386"/>
    <lineage>
        <taxon>Bacteria</taxon>
        <taxon>Bacillati</taxon>
        <taxon>Actinomycetota</taxon>
        <taxon>Coriobacteriia</taxon>
        <taxon>Coriobacteriales</taxon>
        <taxon>Atopobiaceae</taxon>
        <taxon>Thermophilibacter</taxon>
    </lineage>
</organism>
<dbReference type="RefSeq" id="WP_289510399.1">
    <property type="nucleotide sequence ID" value="NZ_JAUDEA010000001.1"/>
</dbReference>
<feature type="compositionally biased region" description="Low complexity" evidence="4">
    <location>
        <begin position="234"/>
        <end position="249"/>
    </location>
</feature>
<evidence type="ECO:0000256" key="1">
    <source>
        <dbReference type="ARBA" id="ARBA00022737"/>
    </source>
</evidence>
<reference evidence="6" key="1">
    <citation type="submission" date="2023-06" db="EMBL/GenBank/DDBJ databases">
        <title>Identification and characterization of horizontal gene transfer across gut microbiota members of farm animals based on homology search.</title>
        <authorList>
            <person name="Zeman M."/>
            <person name="Kubasova T."/>
            <person name="Jahodarova E."/>
            <person name="Nykrynova M."/>
            <person name="Rychlik I."/>
        </authorList>
    </citation>
    <scope>NUCLEOTIDE SEQUENCE [LARGE SCALE GENOMIC DNA]</scope>
    <source>
        <strain evidence="6">153_Feed</strain>
    </source>
</reference>
<gene>
    <name evidence="5" type="ORF">QUW25_01145</name>
</gene>
<dbReference type="PANTHER" id="PTHR45831">
    <property type="entry name" value="LD24721P"/>
    <property type="match status" value="1"/>
</dbReference>
<keyword evidence="6" id="KW-1185">Reference proteome</keyword>
<dbReference type="PROSITE" id="PS50293">
    <property type="entry name" value="TPR_REGION"/>
    <property type="match status" value="1"/>
</dbReference>
<reference evidence="5 6" key="2">
    <citation type="submission" date="2023-06" db="EMBL/GenBank/DDBJ databases">
        <title>Identification and characterization of horizontal gene transfer across gut microbiota members of farm animals based on homology search.</title>
        <authorList>
            <person name="Schwarzerova J."/>
            <person name="Nykrynova M."/>
            <person name="Jureckova K."/>
            <person name="Cejkova D."/>
            <person name="Rychlik I."/>
        </authorList>
    </citation>
    <scope>NUCLEOTIDE SEQUENCE [LARGE SCALE GENOMIC DNA]</scope>
    <source>
        <strain evidence="5 6">153_Feed</strain>
    </source>
</reference>
<evidence type="ECO:0000256" key="2">
    <source>
        <dbReference type="ARBA" id="ARBA00022803"/>
    </source>
</evidence>
<name>A0ABT7V120_9ACTN</name>
<evidence type="ECO:0000256" key="4">
    <source>
        <dbReference type="SAM" id="MobiDB-lite"/>
    </source>
</evidence>
<feature type="region of interest" description="Disordered" evidence="4">
    <location>
        <begin position="204"/>
        <end position="261"/>
    </location>
</feature>
<dbReference type="InterPro" id="IPR019734">
    <property type="entry name" value="TPR_rpt"/>
</dbReference>
<evidence type="ECO:0000313" key="6">
    <source>
        <dbReference type="Proteomes" id="UP001529256"/>
    </source>
</evidence>
<feature type="compositionally biased region" description="Polar residues" evidence="4">
    <location>
        <begin position="1"/>
        <end position="16"/>
    </location>
</feature>
<evidence type="ECO:0000256" key="3">
    <source>
        <dbReference type="PROSITE-ProRule" id="PRU00339"/>
    </source>
</evidence>
<dbReference type="InterPro" id="IPR047150">
    <property type="entry name" value="SGT"/>
</dbReference>
<dbReference type="SMART" id="SM00028">
    <property type="entry name" value="TPR"/>
    <property type="match status" value="2"/>
</dbReference>
<dbReference type="InterPro" id="IPR011990">
    <property type="entry name" value="TPR-like_helical_dom_sf"/>
</dbReference>
<feature type="compositionally biased region" description="Basic and acidic residues" evidence="4">
    <location>
        <begin position="211"/>
        <end position="223"/>
    </location>
</feature>
<reference evidence="5 6" key="3">
    <citation type="submission" date="2023-06" db="EMBL/GenBank/DDBJ databases">
        <authorList>
            <person name="Zeman M."/>
            <person name="Kubasova T."/>
            <person name="Jahodarova E."/>
            <person name="Nykrynova M."/>
            <person name="Rychlik I."/>
        </authorList>
    </citation>
    <scope>NUCLEOTIDE SEQUENCE [LARGE SCALE GENOMIC DNA]</scope>
    <source>
        <strain evidence="5 6">153_Feed</strain>
    </source>
</reference>
<dbReference type="Proteomes" id="UP001529256">
    <property type="component" value="Unassembled WGS sequence"/>
</dbReference>
<proteinExistence type="predicted"/>
<protein>
    <submittedName>
        <fullName evidence="5">Tetratricopeptide repeat protein</fullName>
    </submittedName>
</protein>
<dbReference type="PANTHER" id="PTHR45831:SF2">
    <property type="entry name" value="LD24721P"/>
    <property type="match status" value="1"/>
</dbReference>
<dbReference type="Pfam" id="PF13432">
    <property type="entry name" value="TPR_16"/>
    <property type="match status" value="1"/>
</dbReference>
<feature type="repeat" description="TPR" evidence="3">
    <location>
        <begin position="176"/>
        <end position="209"/>
    </location>
</feature>
<comment type="caution">
    <text evidence="5">The sequence shown here is derived from an EMBL/GenBank/DDBJ whole genome shotgun (WGS) entry which is preliminary data.</text>
</comment>
<keyword evidence="1" id="KW-0677">Repeat</keyword>
<feature type="region of interest" description="Disordered" evidence="4">
    <location>
        <begin position="1"/>
        <end position="21"/>
    </location>
</feature>
<dbReference type="PROSITE" id="PS50005">
    <property type="entry name" value="TPR"/>
    <property type="match status" value="1"/>
</dbReference>
<dbReference type="EMBL" id="JAUDEA010000001">
    <property type="protein sequence ID" value="MDM8270297.1"/>
    <property type="molecule type" value="Genomic_DNA"/>
</dbReference>